<name>A0A2C9D1L0_9CAUD</name>
<evidence type="ECO:0000313" key="2">
    <source>
        <dbReference type="Proteomes" id="UP000241364"/>
    </source>
</evidence>
<organism evidence="1 2">
    <name type="scientific">Yersinia phage fHe-Yen9-03</name>
    <dbReference type="NCBI Taxonomy" id="2052743"/>
    <lineage>
        <taxon>Viruses</taxon>
        <taxon>Duplodnaviria</taxon>
        <taxon>Heunggongvirae</taxon>
        <taxon>Uroviricota</taxon>
        <taxon>Caudoviricetes</taxon>
        <taxon>Eneladusvirus</taxon>
        <taxon>Eneladusvirus Yen904</taxon>
    </lineage>
</organism>
<dbReference type="Proteomes" id="UP000241364">
    <property type="component" value="Chromosome i"/>
</dbReference>
<dbReference type="EMBL" id="LT960552">
    <property type="protein sequence ID" value="SOK59232.1"/>
    <property type="molecule type" value="Genomic_DNA"/>
</dbReference>
<reference evidence="2" key="1">
    <citation type="submission" date="2017-10" db="EMBL/GenBank/DDBJ databases">
        <authorList>
            <person name="Skurnik M."/>
        </authorList>
    </citation>
    <scope>NUCLEOTIDE SEQUENCE [LARGE SCALE GENOMIC DNA]</scope>
    <source>
        <strain evidence="2">fHe-Yen9-03</strain>
    </source>
</reference>
<gene>
    <name evidence="1" type="primary">g424</name>
</gene>
<sequence>MILTLIFLWSLLNGISCWTMAIMAILTSEYQIFCNKAGNGFLYTLICIDSYLRIFSNTHTGLW</sequence>
<protein>
    <submittedName>
        <fullName evidence="1">Uncharacterized protein</fullName>
    </submittedName>
</protein>
<accession>A0A2C9D1L0</accession>
<evidence type="ECO:0000313" key="1">
    <source>
        <dbReference type="EMBL" id="SOK59232.1"/>
    </source>
</evidence>
<proteinExistence type="predicted"/>